<dbReference type="PANTHER" id="PTHR46819:SF1">
    <property type="entry name" value="EF-HAND CALCIUM-BINDING DOMAIN-CONTAINING PROTEIN 7"/>
    <property type="match status" value="1"/>
</dbReference>
<keyword evidence="4" id="KW-0479">Metal-binding</keyword>
<evidence type="ECO:0000256" key="4">
    <source>
        <dbReference type="ARBA" id="ARBA00022723"/>
    </source>
</evidence>
<keyword evidence="13 14" id="KW-0472">Membrane</keyword>
<dbReference type="Pfam" id="PF00071">
    <property type="entry name" value="Ras"/>
    <property type="match status" value="1"/>
</dbReference>
<keyword evidence="9" id="KW-0106">Calcium</keyword>
<dbReference type="eggNOG" id="KOG1707">
    <property type="taxonomic scope" value="Eukaryota"/>
</dbReference>
<dbReference type="GO" id="GO:0005525">
    <property type="term" value="F:GTP binding"/>
    <property type="evidence" value="ECO:0007669"/>
    <property type="project" value="UniProtKB-KW"/>
</dbReference>
<feature type="transmembrane region" description="Helical" evidence="14">
    <location>
        <begin position="323"/>
        <end position="343"/>
    </location>
</feature>
<organism evidence="16 17">
    <name type="scientific">Arabis alpina</name>
    <name type="common">Alpine rock-cress</name>
    <dbReference type="NCBI Taxonomy" id="50452"/>
    <lineage>
        <taxon>Eukaryota</taxon>
        <taxon>Viridiplantae</taxon>
        <taxon>Streptophyta</taxon>
        <taxon>Embryophyta</taxon>
        <taxon>Tracheophyta</taxon>
        <taxon>Spermatophyta</taxon>
        <taxon>Magnoliopsida</taxon>
        <taxon>eudicotyledons</taxon>
        <taxon>Gunneridae</taxon>
        <taxon>Pentapetalae</taxon>
        <taxon>rosids</taxon>
        <taxon>malvids</taxon>
        <taxon>Brassicales</taxon>
        <taxon>Brassicaceae</taxon>
        <taxon>Arabideae</taxon>
        <taxon>Arabis</taxon>
    </lineage>
</organism>
<evidence type="ECO:0000256" key="13">
    <source>
        <dbReference type="ARBA" id="ARBA00023136"/>
    </source>
</evidence>
<keyword evidence="10 14" id="KW-1133">Transmembrane helix</keyword>
<evidence type="ECO:0000256" key="10">
    <source>
        <dbReference type="ARBA" id="ARBA00022989"/>
    </source>
</evidence>
<evidence type="ECO:0000313" key="17">
    <source>
        <dbReference type="Proteomes" id="UP000029120"/>
    </source>
</evidence>
<evidence type="ECO:0000256" key="11">
    <source>
        <dbReference type="ARBA" id="ARBA00023128"/>
    </source>
</evidence>
<accession>A0A087H757</accession>
<name>A0A087H757_ARAAL</name>
<evidence type="ECO:0000256" key="2">
    <source>
        <dbReference type="ARBA" id="ARBA00007981"/>
    </source>
</evidence>
<evidence type="ECO:0000259" key="15">
    <source>
        <dbReference type="PROSITE" id="PS51423"/>
    </source>
</evidence>
<keyword evidence="11" id="KW-0496">Mitochondrion</keyword>
<dbReference type="EMBL" id="CM002871">
    <property type="protein sequence ID" value="KFK37959.1"/>
    <property type="molecule type" value="Genomic_DNA"/>
</dbReference>
<keyword evidence="6" id="KW-0547">Nucleotide-binding</keyword>
<dbReference type="OrthoDB" id="10020961at2759"/>
<keyword evidence="8" id="KW-0378">Hydrolase</keyword>
<dbReference type="PANTHER" id="PTHR46819">
    <property type="entry name" value="EF-HAND CALCIUM-BINDING DOMAIN-CONTAINING PROTEIN 7"/>
    <property type="match status" value="1"/>
</dbReference>
<keyword evidence="5" id="KW-0677">Repeat</keyword>
<dbReference type="GO" id="GO:0005741">
    <property type="term" value="C:mitochondrial outer membrane"/>
    <property type="evidence" value="ECO:0007669"/>
    <property type="project" value="UniProtKB-SubCell"/>
</dbReference>
<dbReference type="OMA" id="FEVPCVM"/>
<keyword evidence="3 14" id="KW-0812">Transmembrane</keyword>
<dbReference type="SUPFAM" id="SSF47473">
    <property type="entry name" value="EF-hand"/>
    <property type="match status" value="1"/>
</dbReference>
<protein>
    <recommendedName>
        <fullName evidence="15">Miro domain-containing protein</fullName>
    </recommendedName>
</protein>
<dbReference type="Gene3D" id="3.40.50.300">
    <property type="entry name" value="P-loop containing nucleotide triphosphate hydrolases"/>
    <property type="match status" value="1"/>
</dbReference>
<dbReference type="AlphaFoldDB" id="A0A087H757"/>
<evidence type="ECO:0000256" key="14">
    <source>
        <dbReference type="SAM" id="Phobius"/>
    </source>
</evidence>
<feature type="domain" description="Miro" evidence="15">
    <location>
        <begin position="128"/>
        <end position="301"/>
    </location>
</feature>
<evidence type="ECO:0000256" key="8">
    <source>
        <dbReference type="ARBA" id="ARBA00022801"/>
    </source>
</evidence>
<dbReference type="Gramene" id="KFK37959">
    <property type="protein sequence ID" value="KFK37959"/>
    <property type="gene ID" value="AALP_AA3G052000"/>
</dbReference>
<dbReference type="GO" id="GO:0003924">
    <property type="term" value="F:GTPase activity"/>
    <property type="evidence" value="ECO:0007669"/>
    <property type="project" value="InterPro"/>
</dbReference>
<evidence type="ECO:0000256" key="1">
    <source>
        <dbReference type="ARBA" id="ARBA00004200"/>
    </source>
</evidence>
<evidence type="ECO:0000313" key="16">
    <source>
        <dbReference type="EMBL" id="KFK37959.1"/>
    </source>
</evidence>
<keyword evidence="17" id="KW-1185">Reference proteome</keyword>
<dbReference type="InterPro" id="IPR027417">
    <property type="entry name" value="P-loop_NTPase"/>
</dbReference>
<evidence type="ECO:0000256" key="3">
    <source>
        <dbReference type="ARBA" id="ARBA00022692"/>
    </source>
</evidence>
<dbReference type="Pfam" id="PF08355">
    <property type="entry name" value="EF_assoc_1"/>
    <property type="match status" value="1"/>
</dbReference>
<evidence type="ECO:0000256" key="7">
    <source>
        <dbReference type="ARBA" id="ARBA00022787"/>
    </source>
</evidence>
<evidence type="ECO:0000256" key="5">
    <source>
        <dbReference type="ARBA" id="ARBA00022737"/>
    </source>
</evidence>
<dbReference type="SUPFAM" id="SSF52540">
    <property type="entry name" value="P-loop containing nucleoside triphosphate hydrolases"/>
    <property type="match status" value="1"/>
</dbReference>
<evidence type="ECO:0000256" key="9">
    <source>
        <dbReference type="ARBA" id="ARBA00022837"/>
    </source>
</evidence>
<keyword evidence="7" id="KW-1000">Mitochondrion outer membrane</keyword>
<dbReference type="InterPro" id="IPR001806">
    <property type="entry name" value="Small_GTPase"/>
</dbReference>
<evidence type="ECO:0000256" key="6">
    <source>
        <dbReference type="ARBA" id="ARBA00022741"/>
    </source>
</evidence>
<keyword evidence="12" id="KW-0342">GTP-binding</keyword>
<gene>
    <name evidence="16" type="ordered locus">AALP_Aa3g052000</name>
</gene>
<comment type="similarity">
    <text evidence="2">Belongs to the mitochondrial Rho GTPase family.</text>
</comment>
<dbReference type="InterPro" id="IPR052266">
    <property type="entry name" value="Miro-EF-hand_domain"/>
</dbReference>
<dbReference type="Gene3D" id="1.10.238.10">
    <property type="entry name" value="EF-hand"/>
    <property type="match status" value="1"/>
</dbReference>
<sequence>MIPYSSFKRKPDQSVELTNDAIGHLTKVYMFCDKNNDNNVGPNETKYFFQTAPDSPWNEAPYNNATEETKNGGLSYESYLSLWSLMTLIDPARSLEYLIYLGFENDPSSAIRVTRRRVLDRKEQKSERKVVQCFVFGPKNAGKSALLNRFIGRSYNDENNNGSTEERYAVNTVDKSGVHAHKKKILVMKEIQILEENAFILSNEALASCDVAIFVYDSSDESSWKRAIDLLAEVATTSKDAGFKFPCLMVASKTDLDPFPMANEESTRVTEEIGIEDPIQISSKLGEFGKLFEIILAAAEHPHMSIPNIESEKKRRCKLIKKSLMIVGTASLVVGLASIRLYAARKQC</sequence>
<dbReference type="InterPro" id="IPR011992">
    <property type="entry name" value="EF-hand-dom_pair"/>
</dbReference>
<proteinExistence type="inferred from homology"/>
<dbReference type="CDD" id="cd01892">
    <property type="entry name" value="Miro2"/>
    <property type="match status" value="1"/>
</dbReference>
<dbReference type="InterPro" id="IPR020860">
    <property type="entry name" value="MIRO_dom"/>
</dbReference>
<reference evidence="17" key="1">
    <citation type="journal article" date="2015" name="Nat. Plants">
        <title>Genome expansion of Arabis alpina linked with retrotransposition and reduced symmetric DNA methylation.</title>
        <authorList>
            <person name="Willing E.M."/>
            <person name="Rawat V."/>
            <person name="Mandakova T."/>
            <person name="Maumus F."/>
            <person name="James G.V."/>
            <person name="Nordstroem K.J."/>
            <person name="Becker C."/>
            <person name="Warthmann N."/>
            <person name="Chica C."/>
            <person name="Szarzynska B."/>
            <person name="Zytnicki M."/>
            <person name="Albani M.C."/>
            <person name="Kiefer C."/>
            <person name="Bergonzi S."/>
            <person name="Castaings L."/>
            <person name="Mateos J.L."/>
            <person name="Berns M.C."/>
            <person name="Bujdoso N."/>
            <person name="Piofczyk T."/>
            <person name="de Lorenzo L."/>
            <person name="Barrero-Sicilia C."/>
            <person name="Mateos I."/>
            <person name="Piednoel M."/>
            <person name="Hagmann J."/>
            <person name="Chen-Min-Tao R."/>
            <person name="Iglesias-Fernandez R."/>
            <person name="Schuster S.C."/>
            <person name="Alonso-Blanco C."/>
            <person name="Roudier F."/>
            <person name="Carbonero P."/>
            <person name="Paz-Ares J."/>
            <person name="Davis S.J."/>
            <person name="Pecinka A."/>
            <person name="Quesneville H."/>
            <person name="Colot V."/>
            <person name="Lysak M.A."/>
            <person name="Weigel D."/>
            <person name="Coupland G."/>
            <person name="Schneeberger K."/>
        </authorList>
    </citation>
    <scope>NUCLEOTIDE SEQUENCE [LARGE SCALE GENOMIC DNA]</scope>
    <source>
        <strain evidence="17">cv. Pajares</strain>
    </source>
</reference>
<comment type="subcellular location">
    <subcellularLocation>
        <location evidence="1">Mitochondrion outer membrane</location>
        <topology evidence="1">Single-pass type IV membrane protein</topology>
    </subcellularLocation>
</comment>
<dbReference type="PROSITE" id="PS51423">
    <property type="entry name" value="MIRO"/>
    <property type="match status" value="1"/>
</dbReference>
<evidence type="ECO:0000256" key="12">
    <source>
        <dbReference type="ARBA" id="ARBA00023134"/>
    </source>
</evidence>
<dbReference type="GO" id="GO:0046872">
    <property type="term" value="F:metal ion binding"/>
    <property type="evidence" value="ECO:0007669"/>
    <property type="project" value="UniProtKB-KW"/>
</dbReference>
<dbReference type="FunFam" id="3.40.50.300:FF:000553">
    <property type="entry name" value="Mitochondrial Rho GTPase"/>
    <property type="match status" value="1"/>
</dbReference>
<dbReference type="InterPro" id="IPR013566">
    <property type="entry name" value="EF_hand_assoc_1"/>
</dbReference>
<dbReference type="Proteomes" id="UP000029120">
    <property type="component" value="Chromosome 3"/>
</dbReference>